<name>E9HID0_DAPPU</name>
<dbReference type="SMART" id="SM00612">
    <property type="entry name" value="Kelch"/>
    <property type="match status" value="1"/>
</dbReference>
<protein>
    <submittedName>
        <fullName evidence="3">Uncharacterized protein</fullName>
    </submittedName>
</protein>
<dbReference type="OrthoDB" id="45365at2759"/>
<dbReference type="Gene3D" id="2.120.10.80">
    <property type="entry name" value="Kelch-type beta propeller"/>
    <property type="match status" value="1"/>
</dbReference>
<reference evidence="3 4" key="1">
    <citation type="journal article" date="2011" name="Science">
        <title>The ecoresponsive genome of Daphnia pulex.</title>
        <authorList>
            <person name="Colbourne J.K."/>
            <person name="Pfrender M.E."/>
            <person name="Gilbert D."/>
            <person name="Thomas W.K."/>
            <person name="Tucker A."/>
            <person name="Oakley T.H."/>
            <person name="Tokishita S."/>
            <person name="Aerts A."/>
            <person name="Arnold G.J."/>
            <person name="Basu M.K."/>
            <person name="Bauer D.J."/>
            <person name="Caceres C.E."/>
            <person name="Carmel L."/>
            <person name="Casola C."/>
            <person name="Choi J.H."/>
            <person name="Detter J.C."/>
            <person name="Dong Q."/>
            <person name="Dusheyko S."/>
            <person name="Eads B.D."/>
            <person name="Frohlich T."/>
            <person name="Geiler-Samerotte K.A."/>
            <person name="Gerlach D."/>
            <person name="Hatcher P."/>
            <person name="Jogdeo S."/>
            <person name="Krijgsveld J."/>
            <person name="Kriventseva E.V."/>
            <person name="Kultz D."/>
            <person name="Laforsch C."/>
            <person name="Lindquist E."/>
            <person name="Lopez J."/>
            <person name="Manak J.R."/>
            <person name="Muller J."/>
            <person name="Pangilinan J."/>
            <person name="Patwardhan R.P."/>
            <person name="Pitluck S."/>
            <person name="Pritham E.J."/>
            <person name="Rechtsteiner A."/>
            <person name="Rho M."/>
            <person name="Rogozin I.B."/>
            <person name="Sakarya O."/>
            <person name="Salamov A."/>
            <person name="Schaack S."/>
            <person name="Shapiro H."/>
            <person name="Shiga Y."/>
            <person name="Skalitzky C."/>
            <person name="Smith Z."/>
            <person name="Souvorov A."/>
            <person name="Sung W."/>
            <person name="Tang Z."/>
            <person name="Tsuchiya D."/>
            <person name="Tu H."/>
            <person name="Vos H."/>
            <person name="Wang M."/>
            <person name="Wolf Y.I."/>
            <person name="Yamagata H."/>
            <person name="Yamada T."/>
            <person name="Ye Y."/>
            <person name="Shaw J.R."/>
            <person name="Andrews J."/>
            <person name="Crease T.J."/>
            <person name="Tang H."/>
            <person name="Lucas S.M."/>
            <person name="Robertson H.M."/>
            <person name="Bork P."/>
            <person name="Koonin E.V."/>
            <person name="Zdobnov E.M."/>
            <person name="Grigoriev I.V."/>
            <person name="Lynch M."/>
            <person name="Boore J.L."/>
        </authorList>
    </citation>
    <scope>NUCLEOTIDE SEQUENCE [LARGE SCALE GENOMIC DNA]</scope>
</reference>
<sequence>MTAKGGNACAPVSFTKFSEMHPMPVRLHNCSWHGSSTFPVPQRAVYIWNSCASYHNNYDSSALYATAKLSEKVDSRNFSHLMEKKTTKETAHKAFRYLLKEEDPPKYEKALTLLEEIKEVVWQDYAVMRYSIAACSVEYERNGFRHTREWLHCNRKETSQHSVGSSKAITSVERSANGRMEVGCANVQATLVLLFLAIYCYAYVVGGHDVEKYDPRQNKWTLVAPMSTKKKQLGCAVYNN</sequence>
<dbReference type="PhylomeDB" id="E9HID0"/>
<keyword evidence="1" id="KW-0880">Kelch repeat</keyword>
<dbReference type="Pfam" id="PF01344">
    <property type="entry name" value="Kelch_1"/>
    <property type="match status" value="1"/>
</dbReference>
<accession>E9HID0</accession>
<dbReference type="eggNOG" id="KOG4441">
    <property type="taxonomic scope" value="Eukaryota"/>
</dbReference>
<evidence type="ECO:0000313" key="4">
    <source>
        <dbReference type="Proteomes" id="UP000000305"/>
    </source>
</evidence>
<organism evidence="3 4">
    <name type="scientific">Daphnia pulex</name>
    <name type="common">Water flea</name>
    <dbReference type="NCBI Taxonomy" id="6669"/>
    <lineage>
        <taxon>Eukaryota</taxon>
        <taxon>Metazoa</taxon>
        <taxon>Ecdysozoa</taxon>
        <taxon>Arthropoda</taxon>
        <taxon>Crustacea</taxon>
        <taxon>Branchiopoda</taxon>
        <taxon>Diplostraca</taxon>
        <taxon>Cladocera</taxon>
        <taxon>Anomopoda</taxon>
        <taxon>Daphniidae</taxon>
        <taxon>Daphnia</taxon>
    </lineage>
</organism>
<keyword evidence="2" id="KW-0472">Membrane</keyword>
<keyword evidence="4" id="KW-1185">Reference proteome</keyword>
<dbReference type="InParanoid" id="E9HID0"/>
<dbReference type="AlphaFoldDB" id="E9HID0"/>
<dbReference type="Proteomes" id="UP000000305">
    <property type="component" value="Unassembled WGS sequence"/>
</dbReference>
<dbReference type="KEGG" id="dpx:DAPPUDRAFT_260036"/>
<keyword evidence="2" id="KW-0812">Transmembrane</keyword>
<dbReference type="HOGENOM" id="CLU_1157429_0_0_1"/>
<evidence type="ECO:0000256" key="1">
    <source>
        <dbReference type="ARBA" id="ARBA00022441"/>
    </source>
</evidence>
<keyword evidence="2" id="KW-1133">Transmembrane helix</keyword>
<feature type="transmembrane region" description="Helical" evidence="2">
    <location>
        <begin position="187"/>
        <end position="206"/>
    </location>
</feature>
<evidence type="ECO:0000313" key="3">
    <source>
        <dbReference type="EMBL" id="EFX68515.1"/>
    </source>
</evidence>
<dbReference type="InterPro" id="IPR015915">
    <property type="entry name" value="Kelch-typ_b-propeller"/>
</dbReference>
<proteinExistence type="predicted"/>
<dbReference type="STRING" id="6669.E9HID0"/>
<evidence type="ECO:0000256" key="2">
    <source>
        <dbReference type="SAM" id="Phobius"/>
    </source>
</evidence>
<dbReference type="EMBL" id="GL732654">
    <property type="protein sequence ID" value="EFX68515.1"/>
    <property type="molecule type" value="Genomic_DNA"/>
</dbReference>
<dbReference type="InterPro" id="IPR006652">
    <property type="entry name" value="Kelch_1"/>
</dbReference>
<gene>
    <name evidence="3" type="ORF">DAPPUDRAFT_260036</name>
</gene>
<dbReference type="SUPFAM" id="SSF117281">
    <property type="entry name" value="Kelch motif"/>
    <property type="match status" value="1"/>
</dbReference>